<dbReference type="Pfam" id="PF02897">
    <property type="entry name" value="Peptidase_S9_N"/>
    <property type="match status" value="1"/>
</dbReference>
<dbReference type="PANTHER" id="PTHR42881">
    <property type="entry name" value="PROLYL ENDOPEPTIDASE"/>
    <property type="match status" value="1"/>
</dbReference>
<dbReference type="RefSeq" id="WP_262891271.1">
    <property type="nucleotide sequence ID" value="NZ_VFIA01000005.1"/>
</dbReference>
<keyword evidence="1" id="KW-0732">Signal</keyword>
<dbReference type="SUPFAM" id="SSF50993">
    <property type="entry name" value="Peptidase/esterase 'gauge' domain"/>
    <property type="match status" value="1"/>
</dbReference>
<keyword evidence="4" id="KW-1185">Reference proteome</keyword>
<dbReference type="GO" id="GO:0008233">
    <property type="term" value="F:peptidase activity"/>
    <property type="evidence" value="ECO:0007669"/>
    <property type="project" value="UniProtKB-KW"/>
</dbReference>
<evidence type="ECO:0000313" key="4">
    <source>
        <dbReference type="Proteomes" id="UP000700732"/>
    </source>
</evidence>
<feature type="signal peptide" evidence="1">
    <location>
        <begin position="1"/>
        <end position="17"/>
    </location>
</feature>
<gene>
    <name evidence="3" type="ORF">FH603_1197</name>
</gene>
<organism evidence="3 4">
    <name type="scientific">Spirosoma utsteinense</name>
    <dbReference type="NCBI Taxonomy" id="2585773"/>
    <lineage>
        <taxon>Bacteria</taxon>
        <taxon>Pseudomonadati</taxon>
        <taxon>Bacteroidota</taxon>
        <taxon>Cytophagia</taxon>
        <taxon>Cytophagales</taxon>
        <taxon>Cytophagaceae</taxon>
        <taxon>Spirosoma</taxon>
    </lineage>
</organism>
<dbReference type="PANTHER" id="PTHR42881:SF2">
    <property type="entry name" value="PROLYL ENDOPEPTIDASE"/>
    <property type="match status" value="1"/>
</dbReference>
<dbReference type="Gene3D" id="2.130.10.120">
    <property type="entry name" value="Prolyl oligopeptidase, N-terminal domain"/>
    <property type="match status" value="1"/>
</dbReference>
<dbReference type="GO" id="GO:0006508">
    <property type="term" value="P:proteolysis"/>
    <property type="evidence" value="ECO:0007669"/>
    <property type="project" value="UniProtKB-KW"/>
</dbReference>
<feature type="domain" description="Peptidase S9A N-terminal" evidence="2">
    <location>
        <begin position="29"/>
        <end position="113"/>
    </location>
</feature>
<evidence type="ECO:0000259" key="2">
    <source>
        <dbReference type="Pfam" id="PF02897"/>
    </source>
</evidence>
<accession>A0ABR6W3M3</accession>
<dbReference type="InterPro" id="IPR051167">
    <property type="entry name" value="Prolyl_oligopep/macrocyclase"/>
</dbReference>
<keyword evidence="3" id="KW-0378">Hydrolase</keyword>
<dbReference type="InterPro" id="IPR029058">
    <property type="entry name" value="AB_hydrolase_fold"/>
</dbReference>
<dbReference type="Gene3D" id="3.40.50.1820">
    <property type="entry name" value="alpha/beta hydrolase"/>
    <property type="match status" value="1"/>
</dbReference>
<protein>
    <submittedName>
        <fullName evidence="3">Protease II</fullName>
    </submittedName>
</protein>
<comment type="caution">
    <text evidence="3">The sequence shown here is derived from an EMBL/GenBank/DDBJ whole genome shotgun (WGS) entry which is preliminary data.</text>
</comment>
<keyword evidence="3" id="KW-0645">Protease</keyword>
<proteinExistence type="predicted"/>
<name>A0ABR6W3M3_9BACT</name>
<dbReference type="EMBL" id="VFIA01000005">
    <property type="protein sequence ID" value="MBC3790706.1"/>
    <property type="molecule type" value="Genomic_DNA"/>
</dbReference>
<sequence>MYRLLISALFSTSVCIAQSTSPTTTSLPATPKRPVTDTYFGKAVVDNYRWLEDMDKQEVKDWFKAQGDYTAQTLDQIPGRDTLVSMLVRYDALKSARLSNITRRNGRYFYKKRCQPKTSASCTIDRGRRAAKFFCLTQRLTPKTKSTRYRISYQAKTDISWH</sequence>
<dbReference type="Proteomes" id="UP000700732">
    <property type="component" value="Unassembled WGS sequence"/>
</dbReference>
<evidence type="ECO:0000313" key="3">
    <source>
        <dbReference type="EMBL" id="MBC3790706.1"/>
    </source>
</evidence>
<feature type="chain" id="PRO_5047405513" evidence="1">
    <location>
        <begin position="18"/>
        <end position="162"/>
    </location>
</feature>
<dbReference type="InterPro" id="IPR023302">
    <property type="entry name" value="Pept_S9A_N"/>
</dbReference>
<evidence type="ECO:0000256" key="1">
    <source>
        <dbReference type="SAM" id="SignalP"/>
    </source>
</evidence>
<reference evidence="3 4" key="1">
    <citation type="submission" date="2019-06" db="EMBL/GenBank/DDBJ databases">
        <title>Spirosoma utsteinense sp. nov. isolated from Antarctic ice-free soils.</title>
        <authorList>
            <person name="Tahon G."/>
        </authorList>
    </citation>
    <scope>NUCLEOTIDE SEQUENCE [LARGE SCALE GENOMIC DNA]</scope>
    <source>
        <strain evidence="3 4">LMG 31447</strain>
    </source>
</reference>